<reference evidence="2 3" key="1">
    <citation type="submission" date="2020-04" db="EMBL/GenBank/DDBJ databases">
        <authorList>
            <person name="Yoon J."/>
        </authorList>
    </citation>
    <scope>NUCLEOTIDE SEQUENCE [LARGE SCALE GENOMIC DNA]</scope>
    <source>
        <strain evidence="2 3">KMU-166</strain>
    </source>
</reference>
<organism evidence="2 3">
    <name type="scientific">Spongiibacter thalassae</name>
    <dbReference type="NCBI Taxonomy" id="2721624"/>
    <lineage>
        <taxon>Bacteria</taxon>
        <taxon>Pseudomonadati</taxon>
        <taxon>Pseudomonadota</taxon>
        <taxon>Gammaproteobacteria</taxon>
        <taxon>Cellvibrionales</taxon>
        <taxon>Spongiibacteraceae</taxon>
        <taxon>Spongiibacter</taxon>
    </lineage>
</organism>
<dbReference type="EMBL" id="JAAWWK010000010">
    <property type="protein sequence ID" value="NKI19619.1"/>
    <property type="molecule type" value="Genomic_DNA"/>
</dbReference>
<feature type="domain" description="Acyl-protein synthetase LuxE" evidence="1">
    <location>
        <begin position="8"/>
        <end position="362"/>
    </location>
</feature>
<comment type="caution">
    <text evidence="2">The sequence shown here is derived from an EMBL/GenBank/DDBJ whole genome shotgun (WGS) entry which is preliminary data.</text>
</comment>
<accession>A0ABX1GK42</accession>
<dbReference type="Gene3D" id="3.40.50.12780">
    <property type="entry name" value="N-terminal domain of ligase-like"/>
    <property type="match status" value="1"/>
</dbReference>
<dbReference type="InterPro" id="IPR007534">
    <property type="entry name" value="LuxE"/>
</dbReference>
<dbReference type="Pfam" id="PF04443">
    <property type="entry name" value="LuxE"/>
    <property type="match status" value="1"/>
</dbReference>
<sequence>MTHSSIKLSKTDDVIFSENIFDLSLEQQDMITNELSSDTVTSMLERCPQYEKFYSSFGNLREGVSHCPKIPTTTFKLADIKSSDCGVIEKWCLSSGTSGLQSRIPRNRLTLDRLLGSVRSSLQLLREWHEHELKIIHLGPDNESAGDVWFPFVMGLTELLYPTASVMDSSGAIHLSTAIEEINDALATTNLHVGIIGPPFAFLQLCKFAHQNNIVIKGLDRITTVTGGGWKRLSGDMIPQVQFREMICHYLGLNSVSQVRDAFNQVELNTLIIECEHHRKHVPPWLYVQTLSPSDLQPLGDNQLGLLGYIDSSCDSYPGIIISDDIGIVSRGRCDCGRYGVFMEIVRRVERGFQGGCALALDRPRVTEGEIRFV</sequence>
<protein>
    <recommendedName>
        <fullName evidence="1">Acyl-protein synthetase LuxE domain-containing protein</fullName>
    </recommendedName>
</protein>
<name>A0ABX1GK42_9GAMM</name>
<gene>
    <name evidence="2" type="ORF">HCU74_19610</name>
</gene>
<proteinExistence type="predicted"/>
<dbReference type="RefSeq" id="WP_168452143.1">
    <property type="nucleotide sequence ID" value="NZ_JAAWWK010000010.1"/>
</dbReference>
<keyword evidence="3" id="KW-1185">Reference proteome</keyword>
<evidence type="ECO:0000259" key="1">
    <source>
        <dbReference type="Pfam" id="PF04443"/>
    </source>
</evidence>
<dbReference type="InterPro" id="IPR042099">
    <property type="entry name" value="ANL_N_sf"/>
</dbReference>
<evidence type="ECO:0000313" key="2">
    <source>
        <dbReference type="EMBL" id="NKI19619.1"/>
    </source>
</evidence>
<evidence type="ECO:0000313" key="3">
    <source>
        <dbReference type="Proteomes" id="UP000765845"/>
    </source>
</evidence>
<dbReference type="Proteomes" id="UP000765845">
    <property type="component" value="Unassembled WGS sequence"/>
</dbReference>